<keyword evidence="3" id="KW-1185">Reference proteome</keyword>
<name>A0ABP9N7G0_9GAMM</name>
<dbReference type="RefSeq" id="WP_345490280.1">
    <property type="nucleotide sequence ID" value="NZ_BAABHY010000001.1"/>
</dbReference>
<dbReference type="NCBIfam" id="TIGR00177">
    <property type="entry name" value="molyb_syn"/>
    <property type="match status" value="1"/>
</dbReference>
<dbReference type="PANTHER" id="PTHR13939">
    <property type="entry name" value="NICOTINAMIDE-NUCLEOTIDE AMIDOHYDROLASE PNCC"/>
    <property type="match status" value="1"/>
</dbReference>
<gene>
    <name evidence="2" type="ORF">GCM10023211_13860</name>
</gene>
<accession>A0ABP9N7G0</accession>
<dbReference type="Pfam" id="PF00994">
    <property type="entry name" value="MoCF_biosynth"/>
    <property type="match status" value="1"/>
</dbReference>
<dbReference type="InterPro" id="IPR036425">
    <property type="entry name" value="MoaB/Mog-like_dom_sf"/>
</dbReference>
<feature type="domain" description="MoaB/Mog" evidence="1">
    <location>
        <begin position="8"/>
        <end position="175"/>
    </location>
</feature>
<sequence>MNHKIRIEMVSTGDEVLYGQITDTNAAWLSGFLFQEGFLITSRYTVGDDLTQLITTLQSRSKVNDIIIFNGGLGPTSDDLTAQAAAIANQEELVLHQEWVDEMERYFSTRGKTMPPANMKQAMLPKSAYIVDNPVGTACGFKMVINSCVIFFTPGVPSEFRAMMRNQILPAIKSQFPQDVQPICYRLTTMGRSESDLATEIDAKLSVPADISVGYRSAMPIIELKLTGNTHNQTAMDELWQQLKVLVNDNTLYEGATSLVKVVSELLAEQSQPLIIIEQQTAGLMTYQLLGADAPLIKSEIITGQINMQQYIQQLRQMHNNAIFLSLYDFECDNSHFKLILATPANTYIYQLKYTSRKHNKLTEQAIFSAIGYDALRRYLTNNPILVGPNIWLEVVDKQSD</sequence>
<dbReference type="NCBIfam" id="TIGR00200">
    <property type="entry name" value="cinA_nterm"/>
    <property type="match status" value="1"/>
</dbReference>
<dbReference type="CDD" id="cd00885">
    <property type="entry name" value="cinA"/>
    <property type="match status" value="1"/>
</dbReference>
<reference evidence="3" key="1">
    <citation type="journal article" date="2019" name="Int. J. Syst. Evol. Microbiol.">
        <title>The Global Catalogue of Microorganisms (GCM) 10K type strain sequencing project: providing services to taxonomists for standard genome sequencing and annotation.</title>
        <authorList>
            <consortium name="The Broad Institute Genomics Platform"/>
            <consortium name="The Broad Institute Genome Sequencing Center for Infectious Disease"/>
            <person name="Wu L."/>
            <person name="Ma J."/>
        </authorList>
    </citation>
    <scope>NUCLEOTIDE SEQUENCE [LARGE SCALE GENOMIC DNA]</scope>
    <source>
        <strain evidence="3">JCM 18050</strain>
    </source>
</reference>
<protein>
    <submittedName>
        <fullName evidence="2">Nicotinamide mononucleotide deamidase-related protein YfaY</fullName>
    </submittedName>
</protein>
<dbReference type="InterPro" id="IPR001453">
    <property type="entry name" value="MoaB/Mog_dom"/>
</dbReference>
<dbReference type="SUPFAM" id="SSF53218">
    <property type="entry name" value="Molybdenum cofactor biosynthesis proteins"/>
    <property type="match status" value="1"/>
</dbReference>
<dbReference type="InterPro" id="IPR008135">
    <property type="entry name" value="Competence-induced_CinA"/>
</dbReference>
<proteinExistence type="predicted"/>
<comment type="caution">
    <text evidence="2">The sequence shown here is derived from an EMBL/GenBank/DDBJ whole genome shotgun (WGS) entry which is preliminary data.</text>
</comment>
<evidence type="ECO:0000313" key="3">
    <source>
        <dbReference type="Proteomes" id="UP001500171"/>
    </source>
</evidence>
<dbReference type="SMART" id="SM00852">
    <property type="entry name" value="MoCF_biosynth"/>
    <property type="match status" value="1"/>
</dbReference>
<evidence type="ECO:0000313" key="2">
    <source>
        <dbReference type="EMBL" id="GAA5109971.1"/>
    </source>
</evidence>
<dbReference type="Gene3D" id="3.40.980.10">
    <property type="entry name" value="MoaB/Mog-like domain"/>
    <property type="match status" value="1"/>
</dbReference>
<dbReference type="EMBL" id="BAABHY010000001">
    <property type="protein sequence ID" value="GAA5109971.1"/>
    <property type="molecule type" value="Genomic_DNA"/>
</dbReference>
<dbReference type="Proteomes" id="UP001500171">
    <property type="component" value="Unassembled WGS sequence"/>
</dbReference>
<organism evidence="2 3">
    <name type="scientific">Orbus sasakiae</name>
    <dbReference type="NCBI Taxonomy" id="1078475"/>
    <lineage>
        <taxon>Bacteria</taxon>
        <taxon>Pseudomonadati</taxon>
        <taxon>Pseudomonadota</taxon>
        <taxon>Gammaproteobacteria</taxon>
        <taxon>Orbales</taxon>
        <taxon>Orbaceae</taxon>
        <taxon>Orbus</taxon>
    </lineage>
</organism>
<evidence type="ECO:0000259" key="1">
    <source>
        <dbReference type="SMART" id="SM00852"/>
    </source>
</evidence>
<dbReference type="PANTHER" id="PTHR13939:SF0">
    <property type="entry name" value="NMN AMIDOHYDROLASE-LIKE PROTEIN YFAY"/>
    <property type="match status" value="1"/>
</dbReference>
<dbReference type="InterPro" id="IPR050101">
    <property type="entry name" value="CinA"/>
</dbReference>